<keyword evidence="2" id="KW-1185">Reference proteome</keyword>
<comment type="caution">
    <text evidence="1">The sequence shown here is derived from an EMBL/GenBank/DDBJ whole genome shotgun (WGS) entry which is preliminary data.</text>
</comment>
<dbReference type="OrthoDB" id="7285411at2"/>
<dbReference type="RefSeq" id="WP_150038309.1">
    <property type="nucleotide sequence ID" value="NZ_OW485601.1"/>
</dbReference>
<evidence type="ECO:0000313" key="1">
    <source>
        <dbReference type="EMBL" id="KAA5614608.1"/>
    </source>
</evidence>
<reference evidence="1 2" key="1">
    <citation type="submission" date="2019-09" db="EMBL/GenBank/DDBJ databases">
        <title>Genome sequence of Rhodovastum atsumiense, a diverse member of the Acetobacteraceae family of non-sulfur purple photosynthetic bacteria.</title>
        <authorList>
            <person name="Meyer T."/>
            <person name="Kyndt J."/>
        </authorList>
    </citation>
    <scope>NUCLEOTIDE SEQUENCE [LARGE SCALE GENOMIC DNA]</scope>
    <source>
        <strain evidence="1 2">DSM 21279</strain>
    </source>
</reference>
<name>A0A5M6J4U9_9PROT</name>
<dbReference type="Proteomes" id="UP000325255">
    <property type="component" value="Unassembled WGS sequence"/>
</dbReference>
<accession>A0A5M6J4U9</accession>
<dbReference type="EMBL" id="VWPK01000001">
    <property type="protein sequence ID" value="KAA5614608.1"/>
    <property type="molecule type" value="Genomic_DNA"/>
</dbReference>
<dbReference type="AlphaFoldDB" id="A0A5M6J4U9"/>
<organism evidence="1 2">
    <name type="scientific">Rhodovastum atsumiense</name>
    <dbReference type="NCBI Taxonomy" id="504468"/>
    <lineage>
        <taxon>Bacteria</taxon>
        <taxon>Pseudomonadati</taxon>
        <taxon>Pseudomonadota</taxon>
        <taxon>Alphaproteobacteria</taxon>
        <taxon>Acetobacterales</taxon>
        <taxon>Acetobacteraceae</taxon>
        <taxon>Rhodovastum</taxon>
    </lineage>
</organism>
<sequence>MFASWDLLSDDLQIALSQEALCRAVDTVAGQAEVLAREMEAGTLADRGGPDALRLLAAILRIGGCDGLAVSGTA</sequence>
<protein>
    <submittedName>
        <fullName evidence="1">Uncharacterized protein</fullName>
    </submittedName>
</protein>
<proteinExistence type="predicted"/>
<evidence type="ECO:0000313" key="2">
    <source>
        <dbReference type="Proteomes" id="UP000325255"/>
    </source>
</evidence>
<gene>
    <name evidence="1" type="ORF">F1189_00300</name>
</gene>